<dbReference type="PANTHER" id="PTHR48013">
    <property type="entry name" value="DUAL SPECIFICITY MITOGEN-ACTIVATED PROTEIN KINASE KINASE 5-RELATED"/>
    <property type="match status" value="1"/>
</dbReference>
<proteinExistence type="inferred from homology"/>
<dbReference type="EMBL" id="JBGBPQ010000004">
    <property type="protein sequence ID" value="KAL1524978.1"/>
    <property type="molecule type" value="Genomic_DNA"/>
</dbReference>
<dbReference type="InterPro" id="IPR008271">
    <property type="entry name" value="Ser/Thr_kinase_AS"/>
</dbReference>
<dbReference type="SUPFAM" id="SSF56112">
    <property type="entry name" value="Protein kinase-like (PK-like)"/>
    <property type="match status" value="1"/>
</dbReference>
<evidence type="ECO:0000256" key="9">
    <source>
        <dbReference type="ARBA" id="ARBA00051693"/>
    </source>
</evidence>
<evidence type="ECO:0000256" key="7">
    <source>
        <dbReference type="ARBA" id="ARBA00049014"/>
    </source>
</evidence>
<evidence type="ECO:0000256" key="3">
    <source>
        <dbReference type="ARBA" id="ARBA00022777"/>
    </source>
</evidence>
<dbReference type="Gene3D" id="1.10.510.10">
    <property type="entry name" value="Transferase(Phosphotransferase) domain 1"/>
    <property type="match status" value="1"/>
</dbReference>
<feature type="region of interest" description="Disordered" evidence="12">
    <location>
        <begin position="85"/>
        <end position="116"/>
    </location>
</feature>
<dbReference type="Gene3D" id="3.30.200.20">
    <property type="entry name" value="Phosphorylase Kinase, domain 1"/>
    <property type="match status" value="1"/>
</dbReference>
<comment type="similarity">
    <text evidence="5">Belongs to the protein kinase superfamily. STE Ser/Thr protein kinase family. MAP kinase kinase subfamily.</text>
</comment>
<keyword evidence="3" id="KW-0418">Kinase</keyword>
<evidence type="ECO:0000256" key="2">
    <source>
        <dbReference type="ARBA" id="ARBA00022741"/>
    </source>
</evidence>
<organism evidence="14 15">
    <name type="scientific">Prymnesium parvum</name>
    <name type="common">Toxic golden alga</name>
    <dbReference type="NCBI Taxonomy" id="97485"/>
    <lineage>
        <taxon>Eukaryota</taxon>
        <taxon>Haptista</taxon>
        <taxon>Haptophyta</taxon>
        <taxon>Prymnesiophyceae</taxon>
        <taxon>Prymnesiales</taxon>
        <taxon>Prymnesiaceae</taxon>
        <taxon>Prymnesium</taxon>
    </lineage>
</organism>
<gene>
    <name evidence="14" type="ORF">AB1Y20_019854</name>
</gene>
<evidence type="ECO:0000256" key="8">
    <source>
        <dbReference type="ARBA" id="ARBA00049299"/>
    </source>
</evidence>
<evidence type="ECO:0000256" key="12">
    <source>
        <dbReference type="SAM" id="MobiDB-lite"/>
    </source>
</evidence>
<evidence type="ECO:0000256" key="6">
    <source>
        <dbReference type="ARBA" id="ARBA00038999"/>
    </source>
</evidence>
<dbReference type="CDD" id="cd06623">
    <property type="entry name" value="PKc_MAPKK_plant_like"/>
    <property type="match status" value="1"/>
</dbReference>
<dbReference type="Pfam" id="PF00069">
    <property type="entry name" value="Pkinase"/>
    <property type="match status" value="1"/>
</dbReference>
<dbReference type="GO" id="GO:0004708">
    <property type="term" value="F:MAP kinase kinase activity"/>
    <property type="evidence" value="ECO:0007669"/>
    <property type="project" value="UniProtKB-EC"/>
</dbReference>
<dbReference type="AlphaFoldDB" id="A0AB34JVN1"/>
<evidence type="ECO:0000259" key="13">
    <source>
        <dbReference type="PROSITE" id="PS50011"/>
    </source>
</evidence>
<comment type="catalytic activity">
    <reaction evidence="9">
        <text>L-tyrosyl-[protein] + ATP = O-phospho-L-tyrosyl-[protein] + ADP + H(+)</text>
        <dbReference type="Rhea" id="RHEA:10596"/>
        <dbReference type="Rhea" id="RHEA-COMP:10136"/>
        <dbReference type="Rhea" id="RHEA-COMP:20101"/>
        <dbReference type="ChEBI" id="CHEBI:15378"/>
        <dbReference type="ChEBI" id="CHEBI:30616"/>
        <dbReference type="ChEBI" id="CHEBI:46858"/>
        <dbReference type="ChEBI" id="CHEBI:61978"/>
        <dbReference type="ChEBI" id="CHEBI:456216"/>
        <dbReference type="EC" id="2.7.12.2"/>
    </reaction>
</comment>
<feature type="compositionally biased region" description="Basic and acidic residues" evidence="12">
    <location>
        <begin position="17"/>
        <end position="27"/>
    </location>
</feature>
<protein>
    <recommendedName>
        <fullName evidence="6">mitogen-activated protein kinase kinase</fullName>
        <ecNumber evidence="6">2.7.12.2</ecNumber>
    </recommendedName>
</protein>
<dbReference type="InterPro" id="IPR011009">
    <property type="entry name" value="Kinase-like_dom_sf"/>
</dbReference>
<feature type="binding site" evidence="10">
    <location>
        <position position="167"/>
    </location>
    <ligand>
        <name>ATP</name>
        <dbReference type="ChEBI" id="CHEBI:30616"/>
    </ligand>
</feature>
<evidence type="ECO:0000256" key="10">
    <source>
        <dbReference type="PROSITE-ProRule" id="PRU10141"/>
    </source>
</evidence>
<evidence type="ECO:0000313" key="14">
    <source>
        <dbReference type="EMBL" id="KAL1524978.1"/>
    </source>
</evidence>
<evidence type="ECO:0000256" key="11">
    <source>
        <dbReference type="RuleBase" id="RU000304"/>
    </source>
</evidence>
<evidence type="ECO:0000313" key="15">
    <source>
        <dbReference type="Proteomes" id="UP001515480"/>
    </source>
</evidence>
<evidence type="ECO:0000256" key="1">
    <source>
        <dbReference type="ARBA" id="ARBA00022679"/>
    </source>
</evidence>
<name>A0AB34JVN1_PRYPA</name>
<evidence type="ECO:0000256" key="5">
    <source>
        <dbReference type="ARBA" id="ARBA00038035"/>
    </source>
</evidence>
<comment type="catalytic activity">
    <reaction evidence="7">
        <text>L-seryl-[protein] + ATP = O-phospho-L-seryl-[protein] + ADP + H(+)</text>
        <dbReference type="Rhea" id="RHEA:17989"/>
        <dbReference type="Rhea" id="RHEA-COMP:9863"/>
        <dbReference type="Rhea" id="RHEA-COMP:11604"/>
        <dbReference type="ChEBI" id="CHEBI:15378"/>
        <dbReference type="ChEBI" id="CHEBI:29999"/>
        <dbReference type="ChEBI" id="CHEBI:30616"/>
        <dbReference type="ChEBI" id="CHEBI:83421"/>
        <dbReference type="ChEBI" id="CHEBI:456216"/>
        <dbReference type="EC" id="2.7.12.2"/>
    </reaction>
</comment>
<reference evidence="14 15" key="1">
    <citation type="journal article" date="2024" name="Science">
        <title>Giant polyketide synthase enzymes in the biosynthesis of giant marine polyether toxins.</title>
        <authorList>
            <person name="Fallon T.R."/>
            <person name="Shende V.V."/>
            <person name="Wierzbicki I.H."/>
            <person name="Pendleton A.L."/>
            <person name="Watervoot N.F."/>
            <person name="Auber R.P."/>
            <person name="Gonzalez D.J."/>
            <person name="Wisecaver J.H."/>
            <person name="Moore B.S."/>
        </authorList>
    </citation>
    <scope>NUCLEOTIDE SEQUENCE [LARGE SCALE GENOMIC DNA]</scope>
    <source>
        <strain evidence="14 15">12B1</strain>
    </source>
</reference>
<dbReference type="InterPro" id="IPR017441">
    <property type="entry name" value="Protein_kinase_ATP_BS"/>
</dbReference>
<dbReference type="InterPro" id="IPR000719">
    <property type="entry name" value="Prot_kinase_dom"/>
</dbReference>
<evidence type="ECO:0000256" key="4">
    <source>
        <dbReference type="ARBA" id="ARBA00022840"/>
    </source>
</evidence>
<comment type="caution">
    <text evidence="14">The sequence shown here is derived from an EMBL/GenBank/DDBJ whole genome shotgun (WGS) entry which is preliminary data.</text>
</comment>
<keyword evidence="2 10" id="KW-0547">Nucleotide-binding</keyword>
<dbReference type="SMART" id="SM00220">
    <property type="entry name" value="S_TKc"/>
    <property type="match status" value="1"/>
</dbReference>
<comment type="catalytic activity">
    <reaction evidence="8">
        <text>L-threonyl-[protein] + ATP = O-phospho-L-threonyl-[protein] + ADP + H(+)</text>
        <dbReference type="Rhea" id="RHEA:46608"/>
        <dbReference type="Rhea" id="RHEA-COMP:11060"/>
        <dbReference type="Rhea" id="RHEA-COMP:11605"/>
        <dbReference type="ChEBI" id="CHEBI:15378"/>
        <dbReference type="ChEBI" id="CHEBI:30013"/>
        <dbReference type="ChEBI" id="CHEBI:30616"/>
        <dbReference type="ChEBI" id="CHEBI:61977"/>
        <dbReference type="ChEBI" id="CHEBI:456216"/>
        <dbReference type="EC" id="2.7.12.2"/>
    </reaction>
</comment>
<dbReference type="PROSITE" id="PS00108">
    <property type="entry name" value="PROTEIN_KINASE_ST"/>
    <property type="match status" value="1"/>
</dbReference>
<dbReference type="Proteomes" id="UP001515480">
    <property type="component" value="Unassembled WGS sequence"/>
</dbReference>
<keyword evidence="1" id="KW-0808">Transferase</keyword>
<keyword evidence="11" id="KW-0723">Serine/threonine-protein kinase</keyword>
<feature type="domain" description="Protein kinase" evidence="13">
    <location>
        <begin position="138"/>
        <end position="421"/>
    </location>
</feature>
<keyword evidence="15" id="KW-1185">Reference proteome</keyword>
<feature type="region of interest" description="Disordered" evidence="12">
    <location>
        <begin position="1"/>
        <end position="58"/>
    </location>
</feature>
<dbReference type="EC" id="2.7.12.2" evidence="6"/>
<dbReference type="GO" id="GO:0004674">
    <property type="term" value="F:protein serine/threonine kinase activity"/>
    <property type="evidence" value="ECO:0007669"/>
    <property type="project" value="UniProtKB-KW"/>
</dbReference>
<dbReference type="PANTHER" id="PTHR48013:SF9">
    <property type="entry name" value="DUAL SPECIFICITY MITOGEN-ACTIVATED PROTEIN KINASE KINASE 5"/>
    <property type="match status" value="1"/>
</dbReference>
<sequence length="436" mass="47250">MGESHVNTRIPMLSDHTVQDRVERRSSSDPSSGRQRRKVNLSIDTAQAPAPTPGTSQAKVEVTAAGSLRGDGLSVGMAGLRIHNSRDAPSGANPCLDSWQPAARSSSSRGEAGNTAGCSAAASTAAADEEGRLSLVELQVESDLGSGTSGFVQLVRHKRTSQLFAMKVIALGCTEQERRQILIELRTLHKSDVPGIISFMDAFYADHAVHIVLEYMDRGSLAAVLRDRGPLPEWVLACVSSSVLSGLTHLHQQLKVVHRDIKPSNVLVNSNGDIKLADFGMSGQLASTFSRLASWVGTAAYMSPERISGSEYSYESDIWSLGVSLWELAVGRFPFIPDEQDGAAQITQPPNLLSENGLLPEEQRLGISFWELLHYIVERDPPPLPTHMGFSAAFSDVVTQCLSRLGADRPTAAMLKEHEWVLSERKCDQIAEWLGS</sequence>
<dbReference type="GO" id="GO:0005524">
    <property type="term" value="F:ATP binding"/>
    <property type="evidence" value="ECO:0007669"/>
    <property type="project" value="UniProtKB-UniRule"/>
</dbReference>
<dbReference type="PROSITE" id="PS50011">
    <property type="entry name" value="PROTEIN_KINASE_DOM"/>
    <property type="match status" value="1"/>
</dbReference>
<accession>A0AB34JVN1</accession>
<dbReference type="PROSITE" id="PS00107">
    <property type="entry name" value="PROTEIN_KINASE_ATP"/>
    <property type="match status" value="1"/>
</dbReference>
<keyword evidence="4 10" id="KW-0067">ATP-binding</keyword>
<feature type="compositionally biased region" description="Low complexity" evidence="12">
    <location>
        <begin position="102"/>
        <end position="116"/>
    </location>
</feature>